<comment type="caution">
    <text evidence="2">The sequence shown here is derived from an EMBL/GenBank/DDBJ whole genome shotgun (WGS) entry which is preliminary data.</text>
</comment>
<dbReference type="Gene3D" id="3.90.820.10">
    <property type="entry name" value="Structural Genomics, Unknown Function 30-nov-00 1gh9 Mol_id"/>
    <property type="match status" value="1"/>
</dbReference>
<dbReference type="InterPro" id="IPR037407">
    <property type="entry name" value="MLP_fam"/>
</dbReference>
<dbReference type="STRING" id="1430326.B8W66_04050"/>
<dbReference type="GO" id="GO:0019290">
    <property type="term" value="P:siderophore biosynthetic process"/>
    <property type="evidence" value="ECO:0007669"/>
    <property type="project" value="TreeGrafter"/>
</dbReference>
<dbReference type="SMART" id="SM00923">
    <property type="entry name" value="MbtH"/>
    <property type="match status" value="1"/>
</dbReference>
<dbReference type="Proteomes" id="UP000193247">
    <property type="component" value="Unassembled WGS sequence"/>
</dbReference>
<keyword evidence="3" id="KW-1185">Reference proteome</keyword>
<evidence type="ECO:0000313" key="2">
    <source>
        <dbReference type="EMBL" id="OSC42713.1"/>
    </source>
</evidence>
<evidence type="ECO:0000259" key="1">
    <source>
        <dbReference type="SMART" id="SM00923"/>
    </source>
</evidence>
<protein>
    <submittedName>
        <fullName evidence="2">MbtH family protein</fullName>
    </submittedName>
</protein>
<dbReference type="InterPro" id="IPR038020">
    <property type="entry name" value="MbtH-like_sf"/>
</dbReference>
<accession>A0A1X2LZR8</accession>
<dbReference type="SUPFAM" id="SSF160582">
    <property type="entry name" value="MbtH-like"/>
    <property type="match status" value="1"/>
</dbReference>
<gene>
    <name evidence="2" type="ORF">B8W66_04050</name>
</gene>
<dbReference type="AlphaFoldDB" id="A0A1X2LZR8"/>
<dbReference type="Pfam" id="PF03621">
    <property type="entry name" value="MbtH"/>
    <property type="match status" value="1"/>
</dbReference>
<dbReference type="OrthoDB" id="7584480at2"/>
<dbReference type="RefSeq" id="WP_085323721.1">
    <property type="nucleotide sequence ID" value="NZ_NCXP01000002.1"/>
</dbReference>
<dbReference type="GO" id="GO:0005829">
    <property type="term" value="C:cytosol"/>
    <property type="evidence" value="ECO:0007669"/>
    <property type="project" value="TreeGrafter"/>
</dbReference>
<dbReference type="PANTHER" id="PTHR38444:SF1">
    <property type="entry name" value="ENTEROBACTIN BIOSYNTHESIS PROTEIN YBDZ"/>
    <property type="match status" value="1"/>
</dbReference>
<name>A0A1X2LZR8_9MYCO</name>
<dbReference type="InterPro" id="IPR005153">
    <property type="entry name" value="MbtH-like_dom"/>
</dbReference>
<reference evidence="2 3" key="1">
    <citation type="submission" date="2017-04" db="EMBL/GenBank/DDBJ databases">
        <title>The new phylogeny of genus Mycobacterium.</title>
        <authorList>
            <person name="Tortoli E."/>
            <person name="Trovato A."/>
            <person name="Cirillo D.M."/>
        </authorList>
    </citation>
    <scope>NUCLEOTIDE SEQUENCE [LARGE SCALE GENOMIC DNA]</scope>
    <source>
        <strain evidence="2 3">TBL 1200985</strain>
    </source>
</reference>
<sequence length="85" mass="9744">MSVNSDDDNGGFYVLVNAEEQYSLWPAFAEVPQGWRAVYGVAERAACLDYVERHVTDMRPRTLRQAPDSRSTWLWSQVVIDTDFS</sequence>
<dbReference type="EMBL" id="NCXP01000002">
    <property type="protein sequence ID" value="OSC42713.1"/>
    <property type="molecule type" value="Genomic_DNA"/>
</dbReference>
<dbReference type="PANTHER" id="PTHR38444">
    <property type="entry name" value="ENTEROBACTIN BIOSYNTHESIS PROTEIN YBDZ"/>
    <property type="match status" value="1"/>
</dbReference>
<organism evidence="2 3">
    <name type="scientific">Mycobacterium decipiens</name>
    <dbReference type="NCBI Taxonomy" id="1430326"/>
    <lineage>
        <taxon>Bacteria</taxon>
        <taxon>Bacillati</taxon>
        <taxon>Actinomycetota</taxon>
        <taxon>Actinomycetes</taxon>
        <taxon>Mycobacteriales</taxon>
        <taxon>Mycobacteriaceae</taxon>
        <taxon>Mycobacterium</taxon>
    </lineage>
</organism>
<proteinExistence type="predicted"/>
<feature type="domain" description="MbtH-like" evidence="1">
    <location>
        <begin position="4"/>
        <end position="53"/>
    </location>
</feature>
<evidence type="ECO:0000313" key="3">
    <source>
        <dbReference type="Proteomes" id="UP000193247"/>
    </source>
</evidence>